<dbReference type="EMBL" id="MLFS01000034">
    <property type="protein sequence ID" value="ORM72808.1"/>
    <property type="molecule type" value="Genomic_DNA"/>
</dbReference>
<dbReference type="Proteomes" id="UP000193104">
    <property type="component" value="Unassembled WGS sequence"/>
</dbReference>
<gene>
    <name evidence="1" type="ORF">HA48_12825</name>
</gene>
<protein>
    <submittedName>
        <fullName evidence="1">Uncharacterized protein</fullName>
    </submittedName>
</protein>
<dbReference type="AlphaFoldDB" id="A0A1X1D826"/>
<reference evidence="1 2" key="1">
    <citation type="journal article" date="2017" name="Antonie Van Leeuwenhoek">
        <title>Phylogenomic resolution of the bacterial genus Pantoea and its relationship with Erwinia and Tatumella.</title>
        <authorList>
            <person name="Palmer M."/>
            <person name="Steenkamp E.T."/>
            <person name="Coetzee M.P."/>
            <person name="Chan W.Y."/>
            <person name="van Zyl E."/>
            <person name="De Maayer P."/>
            <person name="Coutinho T.A."/>
            <person name="Blom J."/>
            <person name="Smits T.H."/>
            <person name="Duffy B."/>
            <person name="Venter S.N."/>
        </authorList>
    </citation>
    <scope>NUCLEOTIDE SEQUENCE [LARGE SCALE GENOMIC DNA]</scope>
    <source>
        <strain evidence="1 2">LMG 26277</strain>
    </source>
</reference>
<comment type="caution">
    <text evidence="1">The sequence shown here is derived from an EMBL/GenBank/DDBJ whole genome shotgun (WGS) entry which is preliminary data.</text>
</comment>
<evidence type="ECO:0000313" key="2">
    <source>
        <dbReference type="Proteomes" id="UP000193104"/>
    </source>
</evidence>
<name>A0A1X1D826_9GAMM</name>
<keyword evidence="2" id="KW-1185">Reference proteome</keyword>
<evidence type="ECO:0000313" key="1">
    <source>
        <dbReference type="EMBL" id="ORM72808.1"/>
    </source>
</evidence>
<proteinExistence type="predicted"/>
<organism evidence="1 2">
    <name type="scientific">Pantoea wallisii</name>
    <dbReference type="NCBI Taxonomy" id="1076551"/>
    <lineage>
        <taxon>Bacteria</taxon>
        <taxon>Pseudomonadati</taxon>
        <taxon>Pseudomonadota</taxon>
        <taxon>Gammaproteobacteria</taxon>
        <taxon>Enterobacterales</taxon>
        <taxon>Erwiniaceae</taxon>
        <taxon>Pantoea</taxon>
    </lineage>
</organism>
<accession>A0A1X1D826</accession>
<dbReference type="STRING" id="1076551.HA48_12825"/>
<sequence length="79" mass="9159">MQPACNRTRSAKTSPLNAGFFVPAADRYRPLMAATHNFFAFRSVPTSDHTFCLSRFRRIFNRCLHSYHLAYNKVLTITF</sequence>